<dbReference type="Pfam" id="PF17921">
    <property type="entry name" value="Integrase_H2C2"/>
    <property type="match status" value="1"/>
</dbReference>
<keyword evidence="4" id="KW-0255">Endonuclease</keyword>
<accession>A0ABQ5E1T9</accession>
<dbReference type="InterPro" id="IPR012337">
    <property type="entry name" value="RNaseH-like_sf"/>
</dbReference>
<dbReference type="InterPro" id="IPR041373">
    <property type="entry name" value="RT_RNaseH"/>
</dbReference>
<dbReference type="Pfam" id="PF17917">
    <property type="entry name" value="RT_RNaseH"/>
    <property type="match status" value="1"/>
</dbReference>
<dbReference type="PROSITE" id="PS50994">
    <property type="entry name" value="INTEGRASE"/>
    <property type="match status" value="1"/>
</dbReference>
<proteinExistence type="predicted"/>
<evidence type="ECO:0000259" key="7">
    <source>
        <dbReference type="PROSITE" id="PS50994"/>
    </source>
</evidence>
<dbReference type="EMBL" id="BQNB010015696">
    <property type="protein sequence ID" value="GJT43044.1"/>
    <property type="molecule type" value="Genomic_DNA"/>
</dbReference>
<dbReference type="SUPFAM" id="SSF53098">
    <property type="entry name" value="Ribonuclease H-like"/>
    <property type="match status" value="1"/>
</dbReference>
<dbReference type="PANTHER" id="PTHR37984:SF5">
    <property type="entry name" value="PROTEIN NYNRIN-LIKE"/>
    <property type="match status" value="1"/>
</dbReference>
<reference evidence="8" key="2">
    <citation type="submission" date="2022-01" db="EMBL/GenBank/DDBJ databases">
        <authorList>
            <person name="Yamashiro T."/>
            <person name="Shiraishi A."/>
            <person name="Satake H."/>
            <person name="Nakayama K."/>
        </authorList>
    </citation>
    <scope>NUCLEOTIDE SEQUENCE</scope>
</reference>
<evidence type="ECO:0000256" key="3">
    <source>
        <dbReference type="ARBA" id="ARBA00022722"/>
    </source>
</evidence>
<dbReference type="InterPro" id="IPR036397">
    <property type="entry name" value="RNaseH_sf"/>
</dbReference>
<evidence type="ECO:0000313" key="8">
    <source>
        <dbReference type="EMBL" id="GJT43044.1"/>
    </source>
</evidence>
<dbReference type="Gene3D" id="3.30.420.10">
    <property type="entry name" value="Ribonuclease H-like superfamily/Ribonuclease H"/>
    <property type="match status" value="1"/>
</dbReference>
<dbReference type="SUPFAM" id="SSF56672">
    <property type="entry name" value="DNA/RNA polymerases"/>
    <property type="match status" value="1"/>
</dbReference>
<protein>
    <submittedName>
        <fullName evidence="8">Nucleotidyltransferase, ribonuclease H</fullName>
    </submittedName>
</protein>
<dbReference type="Proteomes" id="UP001151760">
    <property type="component" value="Unassembled WGS sequence"/>
</dbReference>
<dbReference type="Gene3D" id="3.10.20.370">
    <property type="match status" value="1"/>
</dbReference>
<dbReference type="Gene3D" id="1.10.340.70">
    <property type="match status" value="1"/>
</dbReference>
<sequence>MKDAKFDFSDDCKKAFNILKEKLTTAPIIISPNWNVPFELMCDASDLAVGVVLGQQIDGKLKPIYYASKTLNNAQEHYTTTKKELLAVVFSFDKFHQYLILSKTVVYTDHYVLKYLFSKEDAKPRLIRWVLLLQGFNIEIKDKKGAENLAADHLSRLENPELGTFTKEEITDEFLDEHLMILKSEINNDEPWYADYVNYIVGKIIPPNWIPKKRRRFFSQVRNYFWDEPYAFKLYSDNVMRRCVVGNEILGILGHCLSGPTGGHHSALITGTKVYEYGFYWPRTFKDAKDYVMRCDACQRSGNISSRSEMLQNNIQVCDVFDIWGLDFMGPFSNSKGNKYILVAVDYVSKWVEAQALPTNDAHIVIRFLRRLFTRFRVPKALISDRGTHFCNSQLEKVLQKYEVTHKLSTAYHPQTNKHTEVTNRAIKCILERSVGYNPKNWSKKLDDALWAFRTAYKTPTGCTPFRLVYGKGCHLPVDIEHKAYWALKQCNMDLTTVTKNRFMELNELMKLRDEAYKNTQIYKERTKKWHDSRLRGDKDFKVGDKVLLFNSRFKMHPGKLKSKWYGPNVVKTVHPYGTMEIIEKMESFLKSMDKG</sequence>
<keyword evidence="1" id="KW-0808">Transferase</keyword>
<dbReference type="InterPro" id="IPR043502">
    <property type="entry name" value="DNA/RNA_pol_sf"/>
</dbReference>
<evidence type="ECO:0000313" key="9">
    <source>
        <dbReference type="Proteomes" id="UP001151760"/>
    </source>
</evidence>
<dbReference type="InterPro" id="IPR001584">
    <property type="entry name" value="Integrase_cat-core"/>
</dbReference>
<keyword evidence="5" id="KW-0378">Hydrolase</keyword>
<dbReference type="InterPro" id="IPR041588">
    <property type="entry name" value="Integrase_H2C2"/>
</dbReference>
<keyword evidence="2" id="KW-0548">Nucleotidyltransferase</keyword>
<dbReference type="Pfam" id="PF00665">
    <property type="entry name" value="rve"/>
    <property type="match status" value="1"/>
</dbReference>
<name>A0ABQ5E1T9_9ASTR</name>
<evidence type="ECO:0000256" key="5">
    <source>
        <dbReference type="ARBA" id="ARBA00022801"/>
    </source>
</evidence>
<keyword evidence="3" id="KW-0540">Nuclease</keyword>
<organism evidence="8 9">
    <name type="scientific">Tanacetum coccineum</name>
    <dbReference type="NCBI Taxonomy" id="301880"/>
    <lineage>
        <taxon>Eukaryota</taxon>
        <taxon>Viridiplantae</taxon>
        <taxon>Streptophyta</taxon>
        <taxon>Embryophyta</taxon>
        <taxon>Tracheophyta</taxon>
        <taxon>Spermatophyta</taxon>
        <taxon>Magnoliopsida</taxon>
        <taxon>eudicotyledons</taxon>
        <taxon>Gunneridae</taxon>
        <taxon>Pentapetalae</taxon>
        <taxon>asterids</taxon>
        <taxon>campanulids</taxon>
        <taxon>Asterales</taxon>
        <taxon>Asteraceae</taxon>
        <taxon>Asteroideae</taxon>
        <taxon>Anthemideae</taxon>
        <taxon>Anthemidinae</taxon>
        <taxon>Tanacetum</taxon>
    </lineage>
</organism>
<comment type="caution">
    <text evidence="8">The sequence shown here is derived from an EMBL/GenBank/DDBJ whole genome shotgun (WGS) entry which is preliminary data.</text>
</comment>
<keyword evidence="6" id="KW-0695">RNA-directed DNA polymerase</keyword>
<dbReference type="CDD" id="cd09274">
    <property type="entry name" value="RNase_HI_RT_Ty3"/>
    <property type="match status" value="1"/>
</dbReference>
<feature type="domain" description="Integrase catalytic" evidence="7">
    <location>
        <begin position="312"/>
        <end position="473"/>
    </location>
</feature>
<evidence type="ECO:0000256" key="6">
    <source>
        <dbReference type="ARBA" id="ARBA00022918"/>
    </source>
</evidence>
<evidence type="ECO:0000256" key="1">
    <source>
        <dbReference type="ARBA" id="ARBA00022679"/>
    </source>
</evidence>
<dbReference type="InterPro" id="IPR050951">
    <property type="entry name" value="Retrovirus_Pol_polyprotein"/>
</dbReference>
<evidence type="ECO:0000256" key="4">
    <source>
        <dbReference type="ARBA" id="ARBA00022759"/>
    </source>
</evidence>
<evidence type="ECO:0000256" key="2">
    <source>
        <dbReference type="ARBA" id="ARBA00022695"/>
    </source>
</evidence>
<gene>
    <name evidence="8" type="ORF">Tco_0951759</name>
</gene>
<dbReference type="PANTHER" id="PTHR37984">
    <property type="entry name" value="PROTEIN CBG26694"/>
    <property type="match status" value="1"/>
</dbReference>
<keyword evidence="9" id="KW-1185">Reference proteome</keyword>
<reference evidence="8" key="1">
    <citation type="journal article" date="2022" name="Int. J. Mol. Sci.">
        <title>Draft Genome of Tanacetum Coccineum: Genomic Comparison of Closely Related Tanacetum-Family Plants.</title>
        <authorList>
            <person name="Yamashiro T."/>
            <person name="Shiraishi A."/>
            <person name="Nakayama K."/>
            <person name="Satake H."/>
        </authorList>
    </citation>
    <scope>NUCLEOTIDE SEQUENCE</scope>
</reference>